<dbReference type="GO" id="GO:0003677">
    <property type="term" value="F:DNA binding"/>
    <property type="evidence" value="ECO:0007669"/>
    <property type="project" value="UniProtKB-UniRule"/>
</dbReference>
<evidence type="ECO:0000256" key="8">
    <source>
        <dbReference type="ARBA" id="ARBA00029924"/>
    </source>
</evidence>
<dbReference type="InterPro" id="IPR036161">
    <property type="entry name" value="RPB6/omega-like_sf"/>
</dbReference>
<dbReference type="RefSeq" id="WP_135271532.1">
    <property type="nucleotide sequence ID" value="NZ_SRIB01000011.1"/>
</dbReference>
<dbReference type="Proteomes" id="UP000298381">
    <property type="component" value="Unassembled WGS sequence"/>
</dbReference>
<dbReference type="Gene3D" id="3.90.940.10">
    <property type="match status" value="1"/>
</dbReference>
<dbReference type="HAMAP" id="MF_00366">
    <property type="entry name" value="RNApol_bact_RpoZ"/>
    <property type="match status" value="1"/>
</dbReference>
<dbReference type="GO" id="GO:0000428">
    <property type="term" value="C:DNA-directed RNA polymerase complex"/>
    <property type="evidence" value="ECO:0007669"/>
    <property type="project" value="UniProtKB-KW"/>
</dbReference>
<dbReference type="SMART" id="SM01409">
    <property type="entry name" value="RNA_pol_Rpb6"/>
    <property type="match status" value="1"/>
</dbReference>
<dbReference type="GO" id="GO:0003899">
    <property type="term" value="F:DNA-directed RNA polymerase activity"/>
    <property type="evidence" value="ECO:0007669"/>
    <property type="project" value="UniProtKB-UniRule"/>
</dbReference>
<dbReference type="PANTHER" id="PTHR34476:SF1">
    <property type="entry name" value="DNA-DIRECTED RNA POLYMERASE SUBUNIT OMEGA"/>
    <property type="match status" value="1"/>
</dbReference>
<evidence type="ECO:0000256" key="3">
    <source>
        <dbReference type="ARBA" id="ARBA00013725"/>
    </source>
</evidence>
<comment type="subunit">
    <text evidence="10">The RNAP catalytic core consists of 2 alpha, 1 beta, 1 beta' and 1 omega subunit. When a sigma factor is associated with the core the holoenzyme is formed, which can initiate transcription.</text>
</comment>
<dbReference type="SUPFAM" id="SSF63562">
    <property type="entry name" value="RPB6/omega subunit-like"/>
    <property type="match status" value="1"/>
</dbReference>
<comment type="function">
    <text evidence="10">Promotes RNA polymerase assembly. Latches the N- and C-terminal regions of the beta' subunit thereby facilitating its interaction with the beta and alpha subunits.</text>
</comment>
<evidence type="ECO:0000256" key="7">
    <source>
        <dbReference type="ARBA" id="ARBA00023163"/>
    </source>
</evidence>
<dbReference type="Pfam" id="PF01192">
    <property type="entry name" value="RNA_pol_Rpb6"/>
    <property type="match status" value="1"/>
</dbReference>
<keyword evidence="12" id="KW-1185">Reference proteome</keyword>
<reference evidence="11 12" key="1">
    <citation type="submission" date="2019-03" db="EMBL/GenBank/DDBJ databases">
        <title>Draft genome sequence data and analysis of a Fermenting Bacterium, Soehngenia longevitae strain 1933PT, isolated from petroleum reservoir in Azerbaijan.</title>
        <authorList>
            <person name="Grouzdev D.S."/>
            <person name="Bidzhieva S.K."/>
            <person name="Sokolova D.S."/>
            <person name="Tourova T.P."/>
            <person name="Poltaraus A.B."/>
            <person name="Nazina T.N."/>
        </authorList>
    </citation>
    <scope>NUCLEOTIDE SEQUENCE [LARGE SCALE GENOMIC DNA]</scope>
    <source>
        <strain evidence="11 12">1933P</strain>
    </source>
</reference>
<keyword evidence="7 10" id="KW-0804">Transcription</keyword>
<evidence type="ECO:0000256" key="2">
    <source>
        <dbReference type="ARBA" id="ARBA00012418"/>
    </source>
</evidence>
<dbReference type="InterPro" id="IPR006110">
    <property type="entry name" value="Pol_omega/Rpo6/RPB6"/>
</dbReference>
<evidence type="ECO:0000256" key="1">
    <source>
        <dbReference type="ARBA" id="ARBA00006711"/>
    </source>
</evidence>
<evidence type="ECO:0000256" key="9">
    <source>
        <dbReference type="ARBA" id="ARBA00048552"/>
    </source>
</evidence>
<dbReference type="AlphaFoldDB" id="A0A4Z0D2L4"/>
<proteinExistence type="inferred from homology"/>
<dbReference type="EMBL" id="SRIB01000011">
    <property type="protein sequence ID" value="TFZ39568.1"/>
    <property type="molecule type" value="Genomic_DNA"/>
</dbReference>
<dbReference type="OrthoDB" id="9815459at2"/>
<evidence type="ECO:0000313" key="12">
    <source>
        <dbReference type="Proteomes" id="UP000298381"/>
    </source>
</evidence>
<protein>
    <recommendedName>
        <fullName evidence="3 10">DNA-directed RNA polymerase subunit omega</fullName>
        <shortName evidence="10">RNAP omega subunit</shortName>
        <ecNumber evidence="2 10">2.7.7.6</ecNumber>
    </recommendedName>
    <alternativeName>
        <fullName evidence="10">RNA polymerase omega subunit</fullName>
    </alternativeName>
    <alternativeName>
        <fullName evidence="8 10">Transcriptase subunit omega</fullName>
    </alternativeName>
</protein>
<organism evidence="11 12">
    <name type="scientific">Soehngenia longivitae</name>
    <dbReference type="NCBI Taxonomy" id="2562294"/>
    <lineage>
        <taxon>Bacteria</taxon>
        <taxon>Bacillati</taxon>
        <taxon>Bacillota</taxon>
        <taxon>Tissierellia</taxon>
        <taxon>Tissierellales</taxon>
        <taxon>Tissierellaceae</taxon>
        <taxon>Soehngenia</taxon>
    </lineage>
</organism>
<comment type="caution">
    <text evidence="11">The sequence shown here is derived from an EMBL/GenBank/DDBJ whole genome shotgun (WGS) entry which is preliminary data.</text>
</comment>
<keyword evidence="5 10" id="KW-0808">Transferase</keyword>
<gene>
    <name evidence="10" type="primary">rpoZ</name>
    <name evidence="11" type="ORF">E4100_08050</name>
</gene>
<dbReference type="NCBIfam" id="TIGR00690">
    <property type="entry name" value="rpoZ"/>
    <property type="match status" value="1"/>
</dbReference>
<comment type="similarity">
    <text evidence="1 10">Belongs to the RNA polymerase subunit omega family.</text>
</comment>
<evidence type="ECO:0000313" key="11">
    <source>
        <dbReference type="EMBL" id="TFZ39568.1"/>
    </source>
</evidence>
<evidence type="ECO:0000256" key="5">
    <source>
        <dbReference type="ARBA" id="ARBA00022679"/>
    </source>
</evidence>
<name>A0A4Z0D2L4_9FIRM</name>
<keyword evidence="4 10" id="KW-0240">DNA-directed RNA polymerase</keyword>
<evidence type="ECO:0000256" key="6">
    <source>
        <dbReference type="ARBA" id="ARBA00022695"/>
    </source>
</evidence>
<dbReference type="EC" id="2.7.7.6" evidence="2 10"/>
<dbReference type="GO" id="GO:0006351">
    <property type="term" value="P:DNA-templated transcription"/>
    <property type="evidence" value="ECO:0007669"/>
    <property type="project" value="UniProtKB-UniRule"/>
</dbReference>
<accession>A0A4Z0D2L4</accession>
<comment type="catalytic activity">
    <reaction evidence="9 10">
        <text>RNA(n) + a ribonucleoside 5'-triphosphate = RNA(n+1) + diphosphate</text>
        <dbReference type="Rhea" id="RHEA:21248"/>
        <dbReference type="Rhea" id="RHEA-COMP:14527"/>
        <dbReference type="Rhea" id="RHEA-COMP:17342"/>
        <dbReference type="ChEBI" id="CHEBI:33019"/>
        <dbReference type="ChEBI" id="CHEBI:61557"/>
        <dbReference type="ChEBI" id="CHEBI:140395"/>
        <dbReference type="EC" id="2.7.7.6"/>
    </reaction>
</comment>
<evidence type="ECO:0000256" key="4">
    <source>
        <dbReference type="ARBA" id="ARBA00022478"/>
    </source>
</evidence>
<dbReference type="InterPro" id="IPR003716">
    <property type="entry name" value="DNA-dir_RNA_pol_omega"/>
</dbReference>
<keyword evidence="6 10" id="KW-0548">Nucleotidyltransferase</keyword>
<sequence>MNRNLDDFLNSCDNKYVLATVAAKRARQIIDGSKPRVNSESNKPVCIALEEITAGKVKYEIPTQYTSK</sequence>
<dbReference type="PANTHER" id="PTHR34476">
    <property type="entry name" value="DNA-DIRECTED RNA POLYMERASE SUBUNIT OMEGA"/>
    <property type="match status" value="1"/>
</dbReference>
<evidence type="ECO:0000256" key="10">
    <source>
        <dbReference type="HAMAP-Rule" id="MF_00366"/>
    </source>
</evidence>